<reference evidence="2" key="2">
    <citation type="submission" date="2016-06" db="EMBL/GenBank/DDBJ databases">
        <title>The genome of a short-lived fish provides insights into sex chromosome evolution and the genetic control of aging.</title>
        <authorList>
            <person name="Reichwald K."/>
            <person name="Felder M."/>
            <person name="Petzold A."/>
            <person name="Koch P."/>
            <person name="Groth M."/>
            <person name="Platzer M."/>
        </authorList>
    </citation>
    <scope>NUCLEOTIDE SEQUENCE</scope>
    <source>
        <tissue evidence="2">Brain</tissue>
    </source>
</reference>
<dbReference type="InterPro" id="IPR027878">
    <property type="entry name" value="DUF4551"/>
</dbReference>
<evidence type="ECO:0000313" key="2">
    <source>
        <dbReference type="EMBL" id="SBP46283.1"/>
    </source>
</evidence>
<dbReference type="EMBL" id="HADY01007798">
    <property type="protein sequence ID" value="SBP46283.1"/>
    <property type="molecule type" value="Transcribed_RNA"/>
</dbReference>
<organism evidence="2">
    <name type="scientific">Nothobranchius furzeri</name>
    <name type="common">Turquoise killifish</name>
    <dbReference type="NCBI Taxonomy" id="105023"/>
    <lineage>
        <taxon>Eukaryota</taxon>
        <taxon>Metazoa</taxon>
        <taxon>Chordata</taxon>
        <taxon>Craniata</taxon>
        <taxon>Vertebrata</taxon>
        <taxon>Euteleostomi</taxon>
        <taxon>Actinopterygii</taxon>
        <taxon>Neopterygii</taxon>
        <taxon>Teleostei</taxon>
        <taxon>Neoteleostei</taxon>
        <taxon>Acanthomorphata</taxon>
        <taxon>Ovalentaria</taxon>
        <taxon>Atherinomorphae</taxon>
        <taxon>Cyprinodontiformes</taxon>
        <taxon>Nothobranchiidae</taxon>
        <taxon>Nothobranchius</taxon>
    </lineage>
</organism>
<dbReference type="PANTHER" id="PTHR35354:SF1">
    <property type="entry name" value="RGD1561648"/>
    <property type="match status" value="1"/>
</dbReference>
<dbReference type="PANTHER" id="PTHR35354">
    <property type="entry name" value="RGD1561648"/>
    <property type="match status" value="1"/>
</dbReference>
<feature type="compositionally biased region" description="Pro residues" evidence="1">
    <location>
        <begin position="193"/>
        <end position="202"/>
    </location>
</feature>
<feature type="region of interest" description="Disordered" evidence="1">
    <location>
        <begin position="178"/>
        <end position="213"/>
    </location>
</feature>
<dbReference type="OMA" id="LFWRSSE"/>
<dbReference type="KEGG" id="nfu:107386910"/>
<gene>
    <name evidence="2" type="primary">C4H12ORF56</name>
</gene>
<evidence type="ECO:0000256" key="1">
    <source>
        <dbReference type="SAM" id="MobiDB-lite"/>
    </source>
</evidence>
<accession>A0A1A7ZV35</accession>
<dbReference type="AlphaFoldDB" id="A0A1A7ZV35"/>
<feature type="region of interest" description="Disordered" evidence="1">
    <location>
        <begin position="135"/>
        <end position="166"/>
    </location>
</feature>
<dbReference type="Pfam" id="PF15087">
    <property type="entry name" value="DUF4551"/>
    <property type="match status" value="1"/>
</dbReference>
<protein>
    <submittedName>
        <fullName evidence="2">Chromosome 12 open reading frame 56</fullName>
    </submittedName>
</protein>
<reference evidence="2" key="1">
    <citation type="submission" date="2016-05" db="EMBL/GenBank/DDBJ databases">
        <authorList>
            <person name="Lavstsen T."/>
            <person name="Jespersen J.S."/>
        </authorList>
    </citation>
    <scope>NUCLEOTIDE SEQUENCE</scope>
    <source>
        <tissue evidence="2">Brain</tissue>
    </source>
</reference>
<proteinExistence type="predicted"/>
<name>A0A1A7ZV35_NOTFU</name>
<sequence length="576" mass="65701">MARGTEPARTVMARTGSLLPSRRNPRLDSFLKRNTERGVYARIRTYEPCVVVSDTISKVYMHVVLSDERVYLTEFPPRTLTAAVSFRRVRDIQLVNDLPDFLSTKDRERCQHIRIIYIAEKSERKESDWFLRDKRGSLHPGAPPTRTASHCPIKTDNVEGYPAESQWKKQELTPLWKSTRSASCPNPETLGLPHPPPRPPSSSPSEERRSALEGSQVARRFGSILAHLLRRDGPSSKEEGEEAELHLYAVSQTSRLYVHLQSSWSSFIIRSTLLLDPLYRQRSSASSDSISVERTSLLFNQLSLEILQDRISMENLYLLLQELRVAAHRNLILRRLFWRSSEMCDFLVQTLEDCLHGCQSFRGVYTTDQLLLSSLIVQTLAIMFRETEVEEARVKLLFAKKGALASRMLLALICDPQAEGQGAQPRSEVQALLTEYLDASCSLLFELLLLGHETSRCFSAENLVSVGWILGVLQPHPHLLSFMGYQVQQVVRVLSRLQRTSLSPVQSVLLFQRCRLLLACLQNNSLLAQHLRSNFREELRYFVTPLCAEEKLLPQYPISRATVGLIQQIQTHIRVQ</sequence>